<dbReference type="OrthoDB" id="9780084at2"/>
<evidence type="ECO:0000313" key="4">
    <source>
        <dbReference type="Proteomes" id="UP000193570"/>
    </source>
</evidence>
<dbReference type="FunFam" id="3.40.50.720:FF:000084">
    <property type="entry name" value="Short-chain dehydrogenase reductase"/>
    <property type="match status" value="1"/>
</dbReference>
<keyword evidence="2 3" id="KW-0560">Oxidoreductase</keyword>
<dbReference type="InterPro" id="IPR036291">
    <property type="entry name" value="NAD(P)-bd_dom_sf"/>
</dbReference>
<dbReference type="EMBL" id="FWFK01000004">
    <property type="protein sequence ID" value="SLN49718.1"/>
    <property type="molecule type" value="Genomic_DNA"/>
</dbReference>
<reference evidence="3 4" key="1">
    <citation type="submission" date="2017-03" db="EMBL/GenBank/DDBJ databases">
        <authorList>
            <person name="Afonso C.L."/>
            <person name="Miller P.J."/>
            <person name="Scott M.A."/>
            <person name="Spackman E."/>
            <person name="Goraichik I."/>
            <person name="Dimitrov K.M."/>
            <person name="Suarez D.L."/>
            <person name="Swayne D.E."/>
        </authorList>
    </citation>
    <scope>NUCLEOTIDE SEQUENCE [LARGE SCALE GENOMIC DNA]</scope>
    <source>
        <strain evidence="3 4">CECT 8625</strain>
    </source>
</reference>
<dbReference type="Pfam" id="PF13561">
    <property type="entry name" value="adh_short_C2"/>
    <property type="match status" value="1"/>
</dbReference>
<dbReference type="PANTHER" id="PTHR43477:SF1">
    <property type="entry name" value="DIHYDROANTICAPSIN 7-DEHYDROGENASE"/>
    <property type="match status" value="1"/>
</dbReference>
<evidence type="ECO:0000256" key="2">
    <source>
        <dbReference type="ARBA" id="ARBA00023002"/>
    </source>
</evidence>
<dbReference type="InterPro" id="IPR002347">
    <property type="entry name" value="SDR_fam"/>
</dbReference>
<dbReference type="CDD" id="cd05233">
    <property type="entry name" value="SDR_c"/>
    <property type="match status" value="1"/>
</dbReference>
<dbReference type="GO" id="GO:0016491">
    <property type="term" value="F:oxidoreductase activity"/>
    <property type="evidence" value="ECO:0007669"/>
    <property type="project" value="UniProtKB-KW"/>
</dbReference>
<evidence type="ECO:0000313" key="3">
    <source>
        <dbReference type="EMBL" id="SLN49718.1"/>
    </source>
</evidence>
<gene>
    <name evidence="3" type="primary">lvr_2</name>
    <name evidence="3" type="ORF">ROJ8625_02445</name>
</gene>
<accession>A0A1X6ZFL3</accession>
<dbReference type="RefSeq" id="WP_085792136.1">
    <property type="nucleotide sequence ID" value="NZ_FWFK01000004.1"/>
</dbReference>
<dbReference type="SUPFAM" id="SSF51735">
    <property type="entry name" value="NAD(P)-binding Rossmann-fold domains"/>
    <property type="match status" value="1"/>
</dbReference>
<dbReference type="EC" id="1.1.1.-" evidence="3"/>
<comment type="similarity">
    <text evidence="1">Belongs to the short-chain dehydrogenases/reductases (SDR) family.</text>
</comment>
<keyword evidence="4" id="KW-1185">Reference proteome</keyword>
<name>A0A1X6ZFL3_9RHOB</name>
<protein>
    <submittedName>
        <fullName evidence="3">Levodione reductase</fullName>
        <ecNumber evidence="3">1.1.1.-</ecNumber>
    </submittedName>
</protein>
<dbReference type="PRINTS" id="PR00081">
    <property type="entry name" value="GDHRDH"/>
</dbReference>
<dbReference type="Proteomes" id="UP000193570">
    <property type="component" value="Unassembled WGS sequence"/>
</dbReference>
<proteinExistence type="inferred from homology"/>
<evidence type="ECO:0000256" key="1">
    <source>
        <dbReference type="ARBA" id="ARBA00006484"/>
    </source>
</evidence>
<dbReference type="InterPro" id="IPR051122">
    <property type="entry name" value="SDR_DHRS6-like"/>
</dbReference>
<organism evidence="3 4">
    <name type="scientific">Roseivivax jejudonensis</name>
    <dbReference type="NCBI Taxonomy" id="1529041"/>
    <lineage>
        <taxon>Bacteria</taxon>
        <taxon>Pseudomonadati</taxon>
        <taxon>Pseudomonadota</taxon>
        <taxon>Alphaproteobacteria</taxon>
        <taxon>Rhodobacterales</taxon>
        <taxon>Roseobacteraceae</taxon>
        <taxon>Roseivivax</taxon>
    </lineage>
</organism>
<dbReference type="AlphaFoldDB" id="A0A1X6ZFL3"/>
<dbReference type="PANTHER" id="PTHR43477">
    <property type="entry name" value="DIHYDROANTICAPSIN 7-DEHYDROGENASE"/>
    <property type="match status" value="1"/>
</dbReference>
<dbReference type="Gene3D" id="3.40.50.720">
    <property type="entry name" value="NAD(P)-binding Rossmann-like Domain"/>
    <property type="match status" value="1"/>
</dbReference>
<sequence length="249" mass="26094">MARFDGKRILITGGTSGIGLATALRIVDEGGEVAVTGTSQDHLDEAGRRLPSGSLVLRNDSLDPAEADVLAEKVKDQMGGLDGAYLNAGYGKFWATEDSDADSFDHIMNVNVRGPVLQMARLKPMLNDNAAVLLTSSVAGYLGQAEGAVYGATKIACMALARSWAADLAPRGIRVNAVCPGPIDTRFFEGTGMSKDEQEDFVETVKQAVPLGRVGTADEVAAVACFLLSGDASYVSGSEYVVDGGMTKR</sequence>